<dbReference type="NCBIfam" id="TIGR01496">
    <property type="entry name" value="DHPS"/>
    <property type="match status" value="1"/>
</dbReference>
<evidence type="ECO:0000256" key="8">
    <source>
        <dbReference type="ARBA" id="ARBA00022723"/>
    </source>
</evidence>
<feature type="domain" description="Pterin-binding" evidence="12">
    <location>
        <begin position="1"/>
        <end position="250"/>
    </location>
</feature>
<dbReference type="EC" id="2.5.1.15" evidence="5"/>
<evidence type="ECO:0000256" key="9">
    <source>
        <dbReference type="ARBA" id="ARBA00022842"/>
    </source>
</evidence>
<evidence type="ECO:0000313" key="13">
    <source>
        <dbReference type="EMBL" id="VFK13777.1"/>
    </source>
</evidence>
<dbReference type="PROSITE" id="PS50972">
    <property type="entry name" value="PTERIN_BINDING"/>
    <property type="match status" value="1"/>
</dbReference>
<comment type="pathway">
    <text evidence="3">Cofactor biosynthesis; tetrahydrofolate biosynthesis; 7,8-dihydrofolate from 2-amino-4-hydroxy-6-hydroxymethyl-7,8-dihydropteridine diphosphate and 4-aminobenzoate: step 1/2.</text>
</comment>
<dbReference type="GO" id="GO:0005829">
    <property type="term" value="C:cytosol"/>
    <property type="evidence" value="ECO:0007669"/>
    <property type="project" value="TreeGrafter"/>
</dbReference>
<evidence type="ECO:0000259" key="12">
    <source>
        <dbReference type="PROSITE" id="PS50972"/>
    </source>
</evidence>
<keyword evidence="9" id="KW-0460">Magnesium</keyword>
<evidence type="ECO:0000256" key="4">
    <source>
        <dbReference type="ARBA" id="ARBA00009503"/>
    </source>
</evidence>
<evidence type="ECO:0000256" key="7">
    <source>
        <dbReference type="ARBA" id="ARBA00022679"/>
    </source>
</evidence>
<dbReference type="Pfam" id="PF00809">
    <property type="entry name" value="Pterin_bind"/>
    <property type="match status" value="1"/>
</dbReference>
<comment type="cofactor">
    <cofactor evidence="2">
        <name>Mg(2+)</name>
        <dbReference type="ChEBI" id="CHEBI:18420"/>
    </cofactor>
</comment>
<dbReference type="PANTHER" id="PTHR20941">
    <property type="entry name" value="FOLATE SYNTHESIS PROTEINS"/>
    <property type="match status" value="1"/>
</dbReference>
<dbReference type="GO" id="GO:0046656">
    <property type="term" value="P:folic acid biosynthetic process"/>
    <property type="evidence" value="ECO:0007669"/>
    <property type="project" value="UniProtKB-KW"/>
</dbReference>
<evidence type="ECO:0000256" key="2">
    <source>
        <dbReference type="ARBA" id="ARBA00001946"/>
    </source>
</evidence>
<name>A0A450W9Q8_9GAMM</name>
<dbReference type="GO" id="GO:0046872">
    <property type="term" value="F:metal ion binding"/>
    <property type="evidence" value="ECO:0007669"/>
    <property type="project" value="UniProtKB-KW"/>
</dbReference>
<proteinExistence type="inferred from homology"/>
<dbReference type="InterPro" id="IPR006390">
    <property type="entry name" value="DHP_synth_dom"/>
</dbReference>
<organism evidence="13">
    <name type="scientific">Candidatus Kentrum sp. LPFa</name>
    <dbReference type="NCBI Taxonomy" id="2126335"/>
    <lineage>
        <taxon>Bacteria</taxon>
        <taxon>Pseudomonadati</taxon>
        <taxon>Pseudomonadota</taxon>
        <taxon>Gammaproteobacteria</taxon>
        <taxon>Candidatus Kentrum</taxon>
    </lineage>
</organism>
<keyword evidence="8" id="KW-0479">Metal-binding</keyword>
<protein>
    <recommendedName>
        <fullName evidence="6">Dihydropteroate synthase</fullName>
        <ecNumber evidence="5">2.5.1.15</ecNumber>
    </recommendedName>
    <alternativeName>
        <fullName evidence="11">Dihydropteroate pyrophosphorylase</fullName>
    </alternativeName>
</protein>
<reference evidence="13" key="1">
    <citation type="submission" date="2019-02" db="EMBL/GenBank/DDBJ databases">
        <authorList>
            <person name="Gruber-Vodicka R. H."/>
            <person name="Seah K. B. B."/>
        </authorList>
    </citation>
    <scope>NUCLEOTIDE SEQUENCE</scope>
    <source>
        <strain evidence="13">BECK_S313</strain>
    </source>
</reference>
<comment type="catalytic activity">
    <reaction evidence="1">
        <text>(7,8-dihydropterin-6-yl)methyl diphosphate + 4-aminobenzoate = 7,8-dihydropteroate + diphosphate</text>
        <dbReference type="Rhea" id="RHEA:19949"/>
        <dbReference type="ChEBI" id="CHEBI:17836"/>
        <dbReference type="ChEBI" id="CHEBI:17839"/>
        <dbReference type="ChEBI" id="CHEBI:33019"/>
        <dbReference type="ChEBI" id="CHEBI:72950"/>
        <dbReference type="EC" id="2.5.1.15"/>
    </reaction>
</comment>
<dbReference type="EMBL" id="CAADFK010000052">
    <property type="protein sequence ID" value="VFK13777.1"/>
    <property type="molecule type" value="Genomic_DNA"/>
</dbReference>
<dbReference type="InterPro" id="IPR045031">
    <property type="entry name" value="DHP_synth-like"/>
</dbReference>
<keyword evidence="10" id="KW-0289">Folate biosynthesis</keyword>
<dbReference type="CDD" id="cd00739">
    <property type="entry name" value="DHPS"/>
    <property type="match status" value="1"/>
</dbReference>
<evidence type="ECO:0000256" key="11">
    <source>
        <dbReference type="ARBA" id="ARBA00030193"/>
    </source>
</evidence>
<evidence type="ECO:0000256" key="5">
    <source>
        <dbReference type="ARBA" id="ARBA00012458"/>
    </source>
</evidence>
<dbReference type="GO" id="GO:0004156">
    <property type="term" value="F:dihydropteroate synthase activity"/>
    <property type="evidence" value="ECO:0007669"/>
    <property type="project" value="UniProtKB-EC"/>
</dbReference>
<sequence>MGILNVTPDSFSDGGLFLSPTAAISQARRMFEEGAEIIDVGGESTRPGAKPVSVQQEMDRTIPVIEGIRAEMAVSISIDTSHPQVMREAVSAGAEMINDIRALRVEGAMDAALDLGAPICLMHMQGQPQTMQETPGYENVVEEVHDFLLARVALCEKHGIPRHGLCIDPGFGFGKTLAHNLRLLAHLNRFVDTGIPVLVGLSRKSMIGTILDKPIEGRLFGSVAAALIAADKGAAILRVHDVGPTVDALKILNAVKHRKAP</sequence>
<dbReference type="SUPFAM" id="SSF51717">
    <property type="entry name" value="Dihydropteroate synthetase-like"/>
    <property type="match status" value="1"/>
</dbReference>
<evidence type="ECO:0000256" key="6">
    <source>
        <dbReference type="ARBA" id="ARBA00016919"/>
    </source>
</evidence>
<gene>
    <name evidence="13" type="ORF">BECKLPF1236B_GA0070989_10526</name>
</gene>
<evidence type="ECO:0000256" key="3">
    <source>
        <dbReference type="ARBA" id="ARBA00004763"/>
    </source>
</evidence>
<dbReference type="PROSITE" id="PS00793">
    <property type="entry name" value="DHPS_2"/>
    <property type="match status" value="1"/>
</dbReference>
<dbReference type="GO" id="GO:0046654">
    <property type="term" value="P:tetrahydrofolate biosynthetic process"/>
    <property type="evidence" value="ECO:0007669"/>
    <property type="project" value="TreeGrafter"/>
</dbReference>
<keyword evidence="7" id="KW-0808">Transferase</keyword>
<dbReference type="InterPro" id="IPR000489">
    <property type="entry name" value="Pterin-binding_dom"/>
</dbReference>
<dbReference type="InterPro" id="IPR011005">
    <property type="entry name" value="Dihydropteroate_synth-like_sf"/>
</dbReference>
<accession>A0A450W9Q8</accession>
<dbReference type="Gene3D" id="3.20.20.20">
    <property type="entry name" value="Dihydropteroate synthase-like"/>
    <property type="match status" value="1"/>
</dbReference>
<dbReference type="FunFam" id="3.20.20.20:FF:000006">
    <property type="entry name" value="Dihydropteroate synthase"/>
    <property type="match status" value="1"/>
</dbReference>
<evidence type="ECO:0000256" key="1">
    <source>
        <dbReference type="ARBA" id="ARBA00000012"/>
    </source>
</evidence>
<dbReference type="PANTHER" id="PTHR20941:SF1">
    <property type="entry name" value="FOLIC ACID SYNTHESIS PROTEIN FOL1"/>
    <property type="match status" value="1"/>
</dbReference>
<comment type="similarity">
    <text evidence="4">Belongs to the DHPS family.</text>
</comment>
<dbReference type="AlphaFoldDB" id="A0A450W9Q8"/>
<evidence type="ECO:0000256" key="10">
    <source>
        <dbReference type="ARBA" id="ARBA00022909"/>
    </source>
</evidence>